<sequence length="103" mass="11968">MLKWEFMKRKDWVAIFDCHAIPTSSAFIDYLKMDYQLRYGVSATIRTPKMAEESVLVKCETTSTSKRTVYSKSVAIRRGMRALILRAECLIFKRRSPSLLARV</sequence>
<name>A0A4Y2Q782_ARAVE</name>
<evidence type="ECO:0000313" key="2">
    <source>
        <dbReference type="Proteomes" id="UP000499080"/>
    </source>
</evidence>
<evidence type="ECO:0000313" key="1">
    <source>
        <dbReference type="EMBL" id="GBN59291.1"/>
    </source>
</evidence>
<gene>
    <name evidence="1" type="ORF">AVEN_128732_1</name>
</gene>
<comment type="caution">
    <text evidence="1">The sequence shown here is derived from an EMBL/GenBank/DDBJ whole genome shotgun (WGS) entry which is preliminary data.</text>
</comment>
<organism evidence="1 2">
    <name type="scientific">Araneus ventricosus</name>
    <name type="common">Orbweaver spider</name>
    <name type="synonym">Epeira ventricosa</name>
    <dbReference type="NCBI Taxonomy" id="182803"/>
    <lineage>
        <taxon>Eukaryota</taxon>
        <taxon>Metazoa</taxon>
        <taxon>Ecdysozoa</taxon>
        <taxon>Arthropoda</taxon>
        <taxon>Chelicerata</taxon>
        <taxon>Arachnida</taxon>
        <taxon>Araneae</taxon>
        <taxon>Araneomorphae</taxon>
        <taxon>Entelegynae</taxon>
        <taxon>Araneoidea</taxon>
        <taxon>Araneidae</taxon>
        <taxon>Araneus</taxon>
    </lineage>
</organism>
<proteinExistence type="predicted"/>
<accession>A0A4Y2Q782</accession>
<dbReference type="AlphaFoldDB" id="A0A4Y2Q782"/>
<keyword evidence="2" id="KW-1185">Reference proteome</keyword>
<reference evidence="1 2" key="1">
    <citation type="journal article" date="2019" name="Sci. Rep.">
        <title>Orb-weaving spider Araneus ventricosus genome elucidates the spidroin gene catalogue.</title>
        <authorList>
            <person name="Kono N."/>
            <person name="Nakamura H."/>
            <person name="Ohtoshi R."/>
            <person name="Moran D.A.P."/>
            <person name="Shinohara A."/>
            <person name="Yoshida Y."/>
            <person name="Fujiwara M."/>
            <person name="Mori M."/>
            <person name="Tomita M."/>
            <person name="Arakawa K."/>
        </authorList>
    </citation>
    <scope>NUCLEOTIDE SEQUENCE [LARGE SCALE GENOMIC DNA]</scope>
</reference>
<dbReference type="Proteomes" id="UP000499080">
    <property type="component" value="Unassembled WGS sequence"/>
</dbReference>
<dbReference type="EMBL" id="BGPR01013114">
    <property type="protein sequence ID" value="GBN59291.1"/>
    <property type="molecule type" value="Genomic_DNA"/>
</dbReference>
<protein>
    <submittedName>
        <fullName evidence="1">Uncharacterized protein</fullName>
    </submittedName>
</protein>